<dbReference type="HOGENOM" id="CLU_1679566_0_0_1"/>
<dbReference type="STRING" id="31234.E3NDK1"/>
<dbReference type="AlphaFoldDB" id="E3NDK1"/>
<proteinExistence type="predicted"/>
<evidence type="ECO:0000259" key="3">
    <source>
        <dbReference type="PROSITE" id="PS50011"/>
    </source>
</evidence>
<keyword evidence="1" id="KW-0547">Nucleotide-binding</keyword>
<sequence>MKRKASPKVSTSAKKVAIKREVPESPVEPPPRPITEIDIGNISALDEIKSHPFLRMRTGRMFEVQKILGEGVFGLVYEVVNKKKERLAAKVMKTSNEPADLWKIELIILEKLSKKPHENILQMISSGTCLNPPPYCSRNVIFLPVVGPTLLDIIDSE</sequence>
<dbReference type="GO" id="GO:0005524">
    <property type="term" value="F:ATP binding"/>
    <property type="evidence" value="ECO:0007669"/>
    <property type="project" value="UniProtKB-UniRule"/>
</dbReference>
<name>E3NDK1_CAERE</name>
<dbReference type="Gene3D" id="3.30.200.20">
    <property type="entry name" value="Phosphorylase Kinase, domain 1"/>
    <property type="match status" value="1"/>
</dbReference>
<feature type="binding site" evidence="1">
    <location>
        <position position="90"/>
    </location>
    <ligand>
        <name>ATP</name>
        <dbReference type="ChEBI" id="CHEBI:30616"/>
    </ligand>
</feature>
<organism evidence="5">
    <name type="scientific">Caenorhabditis remanei</name>
    <name type="common">Caenorhabditis vulgaris</name>
    <dbReference type="NCBI Taxonomy" id="31234"/>
    <lineage>
        <taxon>Eukaryota</taxon>
        <taxon>Metazoa</taxon>
        <taxon>Ecdysozoa</taxon>
        <taxon>Nematoda</taxon>
        <taxon>Chromadorea</taxon>
        <taxon>Rhabditida</taxon>
        <taxon>Rhabditina</taxon>
        <taxon>Rhabditomorpha</taxon>
        <taxon>Rhabditoidea</taxon>
        <taxon>Rhabditidae</taxon>
        <taxon>Peloderinae</taxon>
        <taxon>Caenorhabditis</taxon>
    </lineage>
</organism>
<evidence type="ECO:0000313" key="5">
    <source>
        <dbReference type="Proteomes" id="UP000008281"/>
    </source>
</evidence>
<dbReference type="InParanoid" id="E3NDK1"/>
<dbReference type="EMBL" id="DS268611">
    <property type="protein sequence ID" value="EFO94052.1"/>
    <property type="molecule type" value="Genomic_DNA"/>
</dbReference>
<evidence type="ECO:0000256" key="1">
    <source>
        <dbReference type="PROSITE-ProRule" id="PRU10141"/>
    </source>
</evidence>
<dbReference type="InterPro" id="IPR011009">
    <property type="entry name" value="Kinase-like_dom_sf"/>
</dbReference>
<protein>
    <recommendedName>
        <fullName evidence="3">Protein kinase domain-containing protein</fullName>
    </recommendedName>
</protein>
<feature type="domain" description="Protein kinase" evidence="3">
    <location>
        <begin position="62"/>
        <end position="157"/>
    </location>
</feature>
<evidence type="ECO:0000256" key="2">
    <source>
        <dbReference type="SAM" id="MobiDB-lite"/>
    </source>
</evidence>
<reference evidence="4" key="1">
    <citation type="submission" date="2007-07" db="EMBL/GenBank/DDBJ databases">
        <title>PCAP assembly of the Caenorhabditis remanei genome.</title>
        <authorList>
            <consortium name="The Caenorhabditis remanei Sequencing Consortium"/>
            <person name="Wilson R.K."/>
        </authorList>
    </citation>
    <scope>NUCLEOTIDE SEQUENCE [LARGE SCALE GENOMIC DNA]</scope>
    <source>
        <strain evidence="4">PB4641</strain>
    </source>
</reference>
<dbReference type="InterPro" id="IPR000719">
    <property type="entry name" value="Prot_kinase_dom"/>
</dbReference>
<dbReference type="GO" id="GO:0004672">
    <property type="term" value="F:protein kinase activity"/>
    <property type="evidence" value="ECO:0007669"/>
    <property type="project" value="InterPro"/>
</dbReference>
<dbReference type="SUPFAM" id="SSF56112">
    <property type="entry name" value="Protein kinase-like (PK-like)"/>
    <property type="match status" value="1"/>
</dbReference>
<dbReference type="Proteomes" id="UP000008281">
    <property type="component" value="Unassembled WGS sequence"/>
</dbReference>
<dbReference type="InterPro" id="IPR017441">
    <property type="entry name" value="Protein_kinase_ATP_BS"/>
</dbReference>
<accession>E3NDK1</accession>
<dbReference type="PROSITE" id="PS00107">
    <property type="entry name" value="PROTEIN_KINASE_ATP"/>
    <property type="match status" value="1"/>
</dbReference>
<keyword evidence="5" id="KW-1185">Reference proteome</keyword>
<feature type="region of interest" description="Disordered" evidence="2">
    <location>
        <begin position="1"/>
        <end position="33"/>
    </location>
</feature>
<dbReference type="PROSITE" id="PS50011">
    <property type="entry name" value="PROTEIN_KINASE_DOM"/>
    <property type="match status" value="1"/>
</dbReference>
<gene>
    <name evidence="4" type="ORF">CRE_27850</name>
</gene>
<keyword evidence="1" id="KW-0067">ATP-binding</keyword>
<evidence type="ECO:0000313" key="4">
    <source>
        <dbReference type="EMBL" id="EFO94052.1"/>
    </source>
</evidence>